<sequence>MHFVVHHHISRVRSDILKTLSLLAKMAFLHNVGFAAHAVIHFQMYRGFFRIVVCNYQGEREF</sequence>
<keyword evidence="1" id="KW-0472">Membrane</keyword>
<proteinExistence type="predicted"/>
<feature type="transmembrane region" description="Helical" evidence="1">
    <location>
        <begin position="20"/>
        <end position="40"/>
    </location>
</feature>
<accession>A0A4S8L1K5</accession>
<evidence type="ECO:0000313" key="3">
    <source>
        <dbReference type="Proteomes" id="UP000297245"/>
    </source>
</evidence>
<reference evidence="2 3" key="1">
    <citation type="journal article" date="2019" name="Nat. Ecol. Evol.">
        <title>Megaphylogeny resolves global patterns of mushroom evolution.</title>
        <authorList>
            <person name="Varga T."/>
            <person name="Krizsan K."/>
            <person name="Foldi C."/>
            <person name="Dima B."/>
            <person name="Sanchez-Garcia M."/>
            <person name="Sanchez-Ramirez S."/>
            <person name="Szollosi G.J."/>
            <person name="Szarkandi J.G."/>
            <person name="Papp V."/>
            <person name="Albert L."/>
            <person name="Andreopoulos W."/>
            <person name="Angelini C."/>
            <person name="Antonin V."/>
            <person name="Barry K.W."/>
            <person name="Bougher N.L."/>
            <person name="Buchanan P."/>
            <person name="Buyck B."/>
            <person name="Bense V."/>
            <person name="Catcheside P."/>
            <person name="Chovatia M."/>
            <person name="Cooper J."/>
            <person name="Damon W."/>
            <person name="Desjardin D."/>
            <person name="Finy P."/>
            <person name="Geml J."/>
            <person name="Haridas S."/>
            <person name="Hughes K."/>
            <person name="Justo A."/>
            <person name="Karasinski D."/>
            <person name="Kautmanova I."/>
            <person name="Kiss B."/>
            <person name="Kocsube S."/>
            <person name="Kotiranta H."/>
            <person name="LaButti K.M."/>
            <person name="Lechner B.E."/>
            <person name="Liimatainen K."/>
            <person name="Lipzen A."/>
            <person name="Lukacs Z."/>
            <person name="Mihaltcheva S."/>
            <person name="Morgado L.N."/>
            <person name="Niskanen T."/>
            <person name="Noordeloos M.E."/>
            <person name="Ohm R.A."/>
            <person name="Ortiz-Santana B."/>
            <person name="Ovrebo C."/>
            <person name="Racz N."/>
            <person name="Riley R."/>
            <person name="Savchenko A."/>
            <person name="Shiryaev A."/>
            <person name="Soop K."/>
            <person name="Spirin V."/>
            <person name="Szebenyi C."/>
            <person name="Tomsovsky M."/>
            <person name="Tulloss R.E."/>
            <person name="Uehling J."/>
            <person name="Grigoriev I.V."/>
            <person name="Vagvolgyi C."/>
            <person name="Papp T."/>
            <person name="Martin F.M."/>
            <person name="Miettinen O."/>
            <person name="Hibbett D.S."/>
            <person name="Nagy L.G."/>
        </authorList>
    </citation>
    <scope>NUCLEOTIDE SEQUENCE [LARGE SCALE GENOMIC DNA]</scope>
    <source>
        <strain evidence="2 3">CBS 962.96</strain>
    </source>
</reference>
<name>A0A4S8L1K5_DENBC</name>
<keyword evidence="3" id="KW-1185">Reference proteome</keyword>
<keyword evidence="1" id="KW-0812">Transmembrane</keyword>
<dbReference type="AlphaFoldDB" id="A0A4S8L1K5"/>
<protein>
    <submittedName>
        <fullName evidence="2">Uncharacterized protein</fullName>
    </submittedName>
</protein>
<evidence type="ECO:0000313" key="2">
    <source>
        <dbReference type="EMBL" id="THU82312.1"/>
    </source>
</evidence>
<gene>
    <name evidence="2" type="ORF">K435DRAFT_872435</name>
</gene>
<organism evidence="2 3">
    <name type="scientific">Dendrothele bispora (strain CBS 962.96)</name>
    <dbReference type="NCBI Taxonomy" id="1314807"/>
    <lineage>
        <taxon>Eukaryota</taxon>
        <taxon>Fungi</taxon>
        <taxon>Dikarya</taxon>
        <taxon>Basidiomycota</taxon>
        <taxon>Agaricomycotina</taxon>
        <taxon>Agaricomycetes</taxon>
        <taxon>Agaricomycetidae</taxon>
        <taxon>Agaricales</taxon>
        <taxon>Agaricales incertae sedis</taxon>
        <taxon>Dendrothele</taxon>
    </lineage>
</organism>
<dbReference type="EMBL" id="ML179741">
    <property type="protein sequence ID" value="THU82312.1"/>
    <property type="molecule type" value="Genomic_DNA"/>
</dbReference>
<dbReference type="Proteomes" id="UP000297245">
    <property type="component" value="Unassembled WGS sequence"/>
</dbReference>
<evidence type="ECO:0000256" key="1">
    <source>
        <dbReference type="SAM" id="Phobius"/>
    </source>
</evidence>
<keyword evidence="1" id="KW-1133">Transmembrane helix</keyword>